<evidence type="ECO:0000313" key="9">
    <source>
        <dbReference type="Proteomes" id="UP000676194"/>
    </source>
</evidence>
<name>A0A8E6B9F6_9BACT</name>
<evidence type="ECO:0000256" key="1">
    <source>
        <dbReference type="ARBA" id="ARBA00003810"/>
    </source>
</evidence>
<protein>
    <recommendedName>
        <fullName evidence="2">(5-formylfuran-3-yl)methyl phosphate synthase</fullName>
        <ecNumber evidence="2">4.2.3.153</ecNumber>
    </recommendedName>
    <alternativeName>
        <fullName evidence="5">4-(hydroxymethyl)-2-furancarboxaldehyde-phosphate synthase</fullName>
    </alternativeName>
</protein>
<dbReference type="GO" id="GO:0016829">
    <property type="term" value="F:lyase activity"/>
    <property type="evidence" value="ECO:0007669"/>
    <property type="project" value="UniProtKB-KW"/>
</dbReference>
<evidence type="ECO:0000313" key="8">
    <source>
        <dbReference type="EMBL" id="QVL32825.1"/>
    </source>
</evidence>
<dbReference type="EMBL" id="CP074694">
    <property type="protein sequence ID" value="QVL32825.1"/>
    <property type="molecule type" value="Genomic_DNA"/>
</dbReference>
<evidence type="ECO:0000256" key="3">
    <source>
        <dbReference type="ARBA" id="ARBA00023239"/>
    </source>
</evidence>
<dbReference type="EC" id="4.2.3.153" evidence="2"/>
<proteinExistence type="predicted"/>
<evidence type="ECO:0000256" key="5">
    <source>
        <dbReference type="ARBA" id="ARBA00032523"/>
    </source>
</evidence>
<dbReference type="Pfam" id="PF04476">
    <property type="entry name" value="4HFCP_synth"/>
    <property type="match status" value="1"/>
</dbReference>
<dbReference type="PIRSF" id="PIRSF015957">
    <property type="entry name" value="UCP015957"/>
    <property type="match status" value="1"/>
</dbReference>
<evidence type="ECO:0000256" key="2">
    <source>
        <dbReference type="ARBA" id="ARBA00012553"/>
    </source>
</evidence>
<dbReference type="KEGG" id="tsph:KIH39_02580"/>
<evidence type="ECO:0000256" key="6">
    <source>
        <dbReference type="ARBA" id="ARBA00047628"/>
    </source>
</evidence>
<gene>
    <name evidence="8" type="ORF">KIH39_02580</name>
</gene>
<evidence type="ECO:0000256" key="7">
    <source>
        <dbReference type="PIRSR" id="PIRSR015957-1"/>
    </source>
</evidence>
<comment type="function">
    <text evidence="1">Catalyzes the formation of 4-(hydroxymethyl)-2-furancarboxaldehyde phosphate (4-HFC-P) from two molecules of glyceraldehyde-3-P (GA-3-P).</text>
</comment>
<accession>A0A8E6B9F6</accession>
<dbReference type="Proteomes" id="UP000676194">
    <property type="component" value="Chromosome"/>
</dbReference>
<keyword evidence="4" id="KW-0704">Schiff base</keyword>
<evidence type="ECO:0000256" key="4">
    <source>
        <dbReference type="ARBA" id="ARBA00023270"/>
    </source>
</evidence>
<dbReference type="RefSeq" id="WP_213497715.1">
    <property type="nucleotide sequence ID" value="NZ_CP074694.1"/>
</dbReference>
<keyword evidence="9" id="KW-1185">Reference proteome</keyword>
<comment type="catalytic activity">
    <reaction evidence="6">
        <text>2 D-glyceraldehyde 3-phosphate = 4-(hydroxymethyl)-2-furancarboxaldehyde phosphate + phosphate + 2 H2O</text>
        <dbReference type="Rhea" id="RHEA:43536"/>
        <dbReference type="ChEBI" id="CHEBI:15377"/>
        <dbReference type="ChEBI" id="CHEBI:43474"/>
        <dbReference type="ChEBI" id="CHEBI:59776"/>
        <dbReference type="ChEBI" id="CHEBI:83407"/>
        <dbReference type="EC" id="4.2.3.153"/>
    </reaction>
</comment>
<dbReference type="SUPFAM" id="SSF51395">
    <property type="entry name" value="FMN-linked oxidoreductases"/>
    <property type="match status" value="1"/>
</dbReference>
<keyword evidence="3" id="KW-0456">Lyase</keyword>
<dbReference type="InterPro" id="IPR007565">
    <property type="entry name" value="4HFCP_synth"/>
</dbReference>
<feature type="active site" description="Schiff-base intermediate with substrate" evidence="7">
    <location>
        <position position="32"/>
    </location>
</feature>
<organism evidence="8 9">
    <name type="scientific">Telmatocola sphagniphila</name>
    <dbReference type="NCBI Taxonomy" id="1123043"/>
    <lineage>
        <taxon>Bacteria</taxon>
        <taxon>Pseudomonadati</taxon>
        <taxon>Planctomycetota</taxon>
        <taxon>Planctomycetia</taxon>
        <taxon>Gemmatales</taxon>
        <taxon>Gemmataceae</taxon>
    </lineage>
</organism>
<feature type="active site" description="Proton acceptor" evidence="7">
    <location>
        <position position="87"/>
    </location>
</feature>
<reference evidence="8" key="1">
    <citation type="submission" date="2021-05" db="EMBL/GenBank/DDBJ databases">
        <title>Complete genome sequence of the cellulolytic planctomycete Telmatocola sphagniphila SP2T and characterization of the first cellulase from planctomycetes.</title>
        <authorList>
            <person name="Rakitin A.L."/>
            <person name="Beletsky A.V."/>
            <person name="Naumoff D.G."/>
            <person name="Kulichevskaya I.S."/>
            <person name="Mardanov A.V."/>
            <person name="Ravin N.V."/>
            <person name="Dedysh S.N."/>
        </authorList>
    </citation>
    <scope>NUCLEOTIDE SEQUENCE</scope>
    <source>
        <strain evidence="8">SP2T</strain>
    </source>
</reference>
<dbReference type="AlphaFoldDB" id="A0A8E6B9F6"/>
<sequence length="229" mass="25575">MKPKTIQLLVSVQNAEEAALVMDLGVDCIDIKNPSVGSLGRPTFEVVDEVVNLVADKVPLSAALGEFSEEHDTLDVRLLKLPLRYLKWGLSKLGWPMPFVNHVREVNGFGRMIGAAYADAKICDAPSLPKVACLASRLNAPVFLIDTFQKDGRSLFAHVSVAEIEHLREMAFWGDMELALAGSVKWEELPEIKRIRPNWLAVRGLVCQEGDRRKPIDPERVKRLKQLLN</sequence>